<dbReference type="GO" id="GO:0080120">
    <property type="term" value="P:CAAX-box protein maturation"/>
    <property type="evidence" value="ECO:0007669"/>
    <property type="project" value="UniProtKB-ARBA"/>
</dbReference>
<sequence>MNVAPIAFLLPALLLFGAGYALDQRLRRWPNIRWRRRFPLKLNGFGLASVILVVFLFYSIPPLRSGPIDVGDVRDWDGFRARLAQEAGDGRTPGAHIASRIDPAIWEEFQSADQLSPELKRSMARQLSQLLGKPDLYEPEAYAKVDLSPQLLDELERATAGNLDGSDLVQLQRVLLVRTYPEFVSPAIFQRLAVMMSLLLVTLLVLMKVALRQPLYQLGIHTAHAGTMAAYGAAQAFVWGPGALLLSLFVRSVVPQDRLHPAQEFLLSGGHWLDWLALGTTVVVLAPLLEELFFRATLQAWLCKFMSPWNAILLAGFLFGLAHGGSWPDPVPLTLLGVGFGVTYQRTRSLWAPVLCHATFNGVINGALILLGRLLEGG</sequence>
<dbReference type="PANTHER" id="PTHR43592">
    <property type="entry name" value="CAAX AMINO TERMINAL PROTEASE"/>
    <property type="match status" value="1"/>
</dbReference>
<feature type="domain" description="CAAX prenyl protease 2/Lysostaphin resistance protein A-like" evidence="2">
    <location>
        <begin position="275"/>
        <end position="362"/>
    </location>
</feature>
<evidence type="ECO:0000313" key="3">
    <source>
        <dbReference type="EMBL" id="QDU59404.1"/>
    </source>
</evidence>
<evidence type="ECO:0000313" key="4">
    <source>
        <dbReference type="Proteomes" id="UP000317093"/>
    </source>
</evidence>
<keyword evidence="1" id="KW-1133">Transmembrane helix</keyword>
<keyword evidence="4" id="KW-1185">Reference proteome</keyword>
<dbReference type="InterPro" id="IPR003675">
    <property type="entry name" value="Rce1/LyrA-like_dom"/>
</dbReference>
<keyword evidence="3" id="KW-0378">Hydrolase</keyword>
<dbReference type="EMBL" id="CP036279">
    <property type="protein sequence ID" value="QDU59404.1"/>
    <property type="molecule type" value="Genomic_DNA"/>
</dbReference>
<proteinExistence type="predicted"/>
<keyword evidence="1" id="KW-0472">Membrane</keyword>
<dbReference type="Pfam" id="PF02517">
    <property type="entry name" value="Rce1-like"/>
    <property type="match status" value="1"/>
</dbReference>
<dbReference type="KEGG" id="knv:Pan216_02320"/>
<organism evidence="3 4">
    <name type="scientific">Kolteria novifilia</name>
    <dbReference type="NCBI Taxonomy" id="2527975"/>
    <lineage>
        <taxon>Bacteria</taxon>
        <taxon>Pseudomonadati</taxon>
        <taxon>Planctomycetota</taxon>
        <taxon>Planctomycetia</taxon>
        <taxon>Kolteriales</taxon>
        <taxon>Kolteriaceae</taxon>
        <taxon>Kolteria</taxon>
    </lineage>
</organism>
<keyword evidence="3" id="KW-0645">Protease</keyword>
<feature type="transmembrane region" description="Helical" evidence="1">
    <location>
        <begin position="188"/>
        <end position="207"/>
    </location>
</feature>
<dbReference type="OrthoDB" id="258511at2"/>
<feature type="transmembrane region" description="Helical" evidence="1">
    <location>
        <begin position="301"/>
        <end position="322"/>
    </location>
</feature>
<accession>A0A518AXG6</accession>
<feature type="transmembrane region" description="Helical" evidence="1">
    <location>
        <begin position="350"/>
        <end position="371"/>
    </location>
</feature>
<protein>
    <submittedName>
        <fullName evidence="3">CAAX amino terminal protease self-immunity</fullName>
    </submittedName>
</protein>
<dbReference type="GO" id="GO:0004175">
    <property type="term" value="F:endopeptidase activity"/>
    <property type="evidence" value="ECO:0007669"/>
    <property type="project" value="UniProtKB-ARBA"/>
</dbReference>
<dbReference type="PANTHER" id="PTHR43592:SF15">
    <property type="entry name" value="CAAX AMINO TERMINAL PROTEASE FAMILY PROTEIN"/>
    <property type="match status" value="1"/>
</dbReference>
<feature type="transmembrane region" description="Helical" evidence="1">
    <location>
        <begin position="228"/>
        <end position="250"/>
    </location>
</feature>
<name>A0A518AXG6_9BACT</name>
<gene>
    <name evidence="3" type="ORF">Pan216_02320</name>
</gene>
<reference evidence="3 4" key="1">
    <citation type="submission" date="2019-02" db="EMBL/GenBank/DDBJ databases">
        <title>Deep-cultivation of Planctomycetes and their phenomic and genomic characterization uncovers novel biology.</title>
        <authorList>
            <person name="Wiegand S."/>
            <person name="Jogler M."/>
            <person name="Boedeker C."/>
            <person name="Pinto D."/>
            <person name="Vollmers J."/>
            <person name="Rivas-Marin E."/>
            <person name="Kohn T."/>
            <person name="Peeters S.H."/>
            <person name="Heuer A."/>
            <person name="Rast P."/>
            <person name="Oberbeckmann S."/>
            <person name="Bunk B."/>
            <person name="Jeske O."/>
            <person name="Meyerdierks A."/>
            <person name="Storesund J.E."/>
            <person name="Kallscheuer N."/>
            <person name="Luecker S."/>
            <person name="Lage O.M."/>
            <person name="Pohl T."/>
            <person name="Merkel B.J."/>
            <person name="Hornburger P."/>
            <person name="Mueller R.-W."/>
            <person name="Bruemmer F."/>
            <person name="Labrenz M."/>
            <person name="Spormann A.M."/>
            <person name="Op den Camp H."/>
            <person name="Overmann J."/>
            <person name="Amann R."/>
            <person name="Jetten M.S.M."/>
            <person name="Mascher T."/>
            <person name="Medema M.H."/>
            <person name="Devos D.P."/>
            <person name="Kaster A.-K."/>
            <person name="Ovreas L."/>
            <person name="Rohde M."/>
            <person name="Galperin M.Y."/>
            <person name="Jogler C."/>
        </authorList>
    </citation>
    <scope>NUCLEOTIDE SEQUENCE [LARGE SCALE GENOMIC DNA]</scope>
    <source>
        <strain evidence="3 4">Pan216</strain>
    </source>
</reference>
<dbReference type="AlphaFoldDB" id="A0A518AXG6"/>
<feature type="transmembrane region" description="Helical" evidence="1">
    <location>
        <begin position="42"/>
        <end position="60"/>
    </location>
</feature>
<keyword evidence="1" id="KW-0812">Transmembrane</keyword>
<evidence type="ECO:0000259" key="2">
    <source>
        <dbReference type="Pfam" id="PF02517"/>
    </source>
</evidence>
<feature type="transmembrane region" description="Helical" evidence="1">
    <location>
        <begin position="6"/>
        <end position="22"/>
    </location>
</feature>
<dbReference type="Proteomes" id="UP000317093">
    <property type="component" value="Chromosome"/>
</dbReference>
<evidence type="ECO:0000256" key="1">
    <source>
        <dbReference type="SAM" id="Phobius"/>
    </source>
</evidence>
<feature type="transmembrane region" description="Helical" evidence="1">
    <location>
        <begin position="270"/>
        <end position="289"/>
    </location>
</feature>
<dbReference type="RefSeq" id="WP_145253626.1">
    <property type="nucleotide sequence ID" value="NZ_CP036279.1"/>
</dbReference>
<dbReference type="GO" id="GO:0006508">
    <property type="term" value="P:proteolysis"/>
    <property type="evidence" value="ECO:0007669"/>
    <property type="project" value="UniProtKB-KW"/>
</dbReference>